<dbReference type="Pfam" id="PF00173">
    <property type="entry name" value="Cyt-b5"/>
    <property type="match status" value="1"/>
</dbReference>
<comment type="subcellular location">
    <subcellularLocation>
        <location evidence="1">Membrane</location>
    </subcellularLocation>
</comment>
<evidence type="ECO:0000259" key="10">
    <source>
        <dbReference type="PROSITE" id="PS50255"/>
    </source>
</evidence>
<keyword evidence="2 8" id="KW-0349">Heme</keyword>
<evidence type="ECO:0000256" key="1">
    <source>
        <dbReference type="ARBA" id="ARBA00004370"/>
    </source>
</evidence>
<evidence type="ECO:0000256" key="8">
    <source>
        <dbReference type="RuleBase" id="RU362121"/>
    </source>
</evidence>
<feature type="region of interest" description="Disordered" evidence="9">
    <location>
        <begin position="51"/>
        <end position="73"/>
    </location>
</feature>
<feature type="domain" description="Cytochrome b5 heme-binding" evidence="10">
    <location>
        <begin position="128"/>
        <end position="204"/>
    </location>
</feature>
<evidence type="ECO:0000256" key="6">
    <source>
        <dbReference type="ARBA" id="ARBA00023136"/>
    </source>
</evidence>
<evidence type="ECO:0000256" key="7">
    <source>
        <dbReference type="ARBA" id="ARBA00038168"/>
    </source>
</evidence>
<keyword evidence="5 8" id="KW-0408">Iron</keyword>
<keyword evidence="4 8" id="KW-0479">Metal-binding</keyword>
<dbReference type="InterPro" id="IPR050668">
    <property type="entry name" value="Cytochrome_b5"/>
</dbReference>
<dbReference type="Gene3D" id="3.10.120.10">
    <property type="entry name" value="Cytochrome b5-like heme/steroid binding domain"/>
    <property type="match status" value="1"/>
</dbReference>
<feature type="transmembrane region" description="Helical" evidence="8">
    <location>
        <begin position="244"/>
        <end position="263"/>
    </location>
</feature>
<evidence type="ECO:0000256" key="5">
    <source>
        <dbReference type="ARBA" id="ARBA00023004"/>
    </source>
</evidence>
<evidence type="ECO:0000256" key="9">
    <source>
        <dbReference type="SAM" id="MobiDB-lite"/>
    </source>
</evidence>
<dbReference type="Proteomes" id="UP000321393">
    <property type="component" value="Unassembled WGS sequence"/>
</dbReference>
<dbReference type="SMART" id="SM01117">
    <property type="entry name" value="Cyt-b5"/>
    <property type="match status" value="1"/>
</dbReference>
<dbReference type="PRINTS" id="PR00363">
    <property type="entry name" value="CYTOCHROMEB5"/>
</dbReference>
<sequence>MSTTFQNNFDDNNGEFCTEFEKSQVVVAIQRHVAQRIRRRVTLADLLMVDVHGNKPKPKPKPEAETVPVPDFQKKLPEVETDRGSCFSEKPKAAPEPPTRNLRRLLVLEIHHLATIEFPKIVLMASDPKLFVFDEVAKHNHQGDCWLIISGKVYDVTPFLEDHPGGDEVLLLATEKDATEDFETVGHSLSATEEMEKYYIGNIDMSTVPKVDYRPPASKSASTETKAAAETTSSNQSSGSLIKVLQLLIPLLIIVVAFYLQYYGKKQ</sequence>
<keyword evidence="8" id="KW-1133">Transmembrane helix</keyword>
<evidence type="ECO:0000256" key="4">
    <source>
        <dbReference type="ARBA" id="ARBA00022723"/>
    </source>
</evidence>
<dbReference type="OrthoDB" id="260519at2759"/>
<comment type="similarity">
    <text evidence="7 8">Belongs to the cytochrome b5 family.</text>
</comment>
<dbReference type="GO" id="GO:0016020">
    <property type="term" value="C:membrane"/>
    <property type="evidence" value="ECO:0007669"/>
    <property type="project" value="UniProtKB-SubCell"/>
</dbReference>
<name>A0A5A7U0D0_CUCMM</name>
<reference evidence="11 12" key="1">
    <citation type="submission" date="2019-08" db="EMBL/GenBank/DDBJ databases">
        <title>Draft genome sequences of two oriental melons (Cucumis melo L. var makuwa).</title>
        <authorList>
            <person name="Kwon S.-Y."/>
        </authorList>
    </citation>
    <scope>NUCLEOTIDE SEQUENCE [LARGE SCALE GENOMIC DNA]</scope>
    <source>
        <strain evidence="12">cv. SW 3</strain>
        <tissue evidence="11">Leaf</tissue>
    </source>
</reference>
<dbReference type="InterPro" id="IPR036400">
    <property type="entry name" value="Cyt_B5-like_heme/steroid_sf"/>
</dbReference>
<dbReference type="AlphaFoldDB" id="A0A5A7U0D0"/>
<proteinExistence type="inferred from homology"/>
<dbReference type="GO" id="GO:0020037">
    <property type="term" value="F:heme binding"/>
    <property type="evidence" value="ECO:0007669"/>
    <property type="project" value="UniProtKB-UniRule"/>
</dbReference>
<organism evidence="11 12">
    <name type="scientific">Cucumis melo var. makuwa</name>
    <name type="common">Oriental melon</name>
    <dbReference type="NCBI Taxonomy" id="1194695"/>
    <lineage>
        <taxon>Eukaryota</taxon>
        <taxon>Viridiplantae</taxon>
        <taxon>Streptophyta</taxon>
        <taxon>Embryophyta</taxon>
        <taxon>Tracheophyta</taxon>
        <taxon>Spermatophyta</taxon>
        <taxon>Magnoliopsida</taxon>
        <taxon>eudicotyledons</taxon>
        <taxon>Gunneridae</taxon>
        <taxon>Pentapetalae</taxon>
        <taxon>rosids</taxon>
        <taxon>fabids</taxon>
        <taxon>Cucurbitales</taxon>
        <taxon>Cucurbitaceae</taxon>
        <taxon>Benincaseae</taxon>
        <taxon>Cucumis</taxon>
    </lineage>
</organism>
<gene>
    <name evidence="11" type="ORF">E6C27_scaffold171G00740</name>
</gene>
<dbReference type="PROSITE" id="PS00191">
    <property type="entry name" value="CYTOCHROME_B5_1"/>
    <property type="match status" value="1"/>
</dbReference>
<dbReference type="STRING" id="1194695.A0A5A7U0D0"/>
<dbReference type="FunFam" id="3.10.120.10:FF:000002">
    <property type="entry name" value="Cytochrome b5 type B"/>
    <property type="match status" value="1"/>
</dbReference>
<protein>
    <submittedName>
        <fullName evidence="11">Cytochrome b5-like</fullName>
    </submittedName>
</protein>
<comment type="caution">
    <text evidence="11">The sequence shown here is derived from an EMBL/GenBank/DDBJ whole genome shotgun (WGS) entry which is preliminary data.</text>
</comment>
<accession>A0A5A7U0D0</accession>
<dbReference type="InterPro" id="IPR001199">
    <property type="entry name" value="Cyt_B5-like_heme/steroid-bd"/>
</dbReference>
<dbReference type="SUPFAM" id="SSF55856">
    <property type="entry name" value="Cytochrome b5-like heme/steroid binding domain"/>
    <property type="match status" value="1"/>
</dbReference>
<dbReference type="PANTHER" id="PTHR19359">
    <property type="entry name" value="CYTOCHROME B5"/>
    <property type="match status" value="1"/>
</dbReference>
<evidence type="ECO:0000313" key="12">
    <source>
        <dbReference type="Proteomes" id="UP000321393"/>
    </source>
</evidence>
<dbReference type="InterPro" id="IPR018506">
    <property type="entry name" value="Cyt_B5_heme-BS"/>
</dbReference>
<evidence type="ECO:0000313" key="11">
    <source>
        <dbReference type="EMBL" id="KAA0048860.1"/>
    </source>
</evidence>
<dbReference type="PROSITE" id="PS50255">
    <property type="entry name" value="CYTOCHROME_B5_2"/>
    <property type="match status" value="1"/>
</dbReference>
<dbReference type="GO" id="GO:0046872">
    <property type="term" value="F:metal ion binding"/>
    <property type="evidence" value="ECO:0007669"/>
    <property type="project" value="UniProtKB-UniRule"/>
</dbReference>
<evidence type="ECO:0000256" key="2">
    <source>
        <dbReference type="ARBA" id="ARBA00022617"/>
    </source>
</evidence>
<keyword evidence="6 8" id="KW-0472">Membrane</keyword>
<keyword evidence="3 8" id="KW-0812">Transmembrane</keyword>
<evidence type="ECO:0000256" key="3">
    <source>
        <dbReference type="ARBA" id="ARBA00022692"/>
    </source>
</evidence>
<dbReference type="EMBL" id="SSTE01012362">
    <property type="protein sequence ID" value="KAA0048860.1"/>
    <property type="molecule type" value="Genomic_DNA"/>
</dbReference>
<dbReference type="PANTHER" id="PTHR19359:SF135">
    <property type="entry name" value="CYTOCHROME B5 ISOFORM E"/>
    <property type="match status" value="1"/>
</dbReference>